<dbReference type="Pfam" id="PF00106">
    <property type="entry name" value="adh_short"/>
    <property type="match status" value="1"/>
</dbReference>
<gene>
    <name evidence="3" type="ORF">BCL32_3702</name>
</gene>
<reference evidence="3 4" key="1">
    <citation type="submission" date="2019-06" db="EMBL/GenBank/DDBJ databases">
        <title>Pac Bio to generate improved reference genome sequences for organisms with transposon mutant libraries (support for FEBA project).</title>
        <authorList>
            <person name="Blow M."/>
        </authorList>
    </citation>
    <scope>NUCLEOTIDE SEQUENCE [LARGE SCALE GENOMIC DNA]</scope>
    <source>
        <strain evidence="3 4">USDA 1844</strain>
    </source>
</reference>
<comment type="similarity">
    <text evidence="1">Belongs to the short-chain dehydrogenases/reductases (SDR) family.</text>
</comment>
<dbReference type="PANTHER" id="PTHR24320">
    <property type="entry name" value="RETINOL DEHYDROGENASE"/>
    <property type="match status" value="1"/>
</dbReference>
<protein>
    <submittedName>
        <fullName evidence="3">Short subunit dehydrogenase</fullName>
    </submittedName>
</protein>
<evidence type="ECO:0000256" key="1">
    <source>
        <dbReference type="ARBA" id="ARBA00006484"/>
    </source>
</evidence>
<dbReference type="PANTHER" id="PTHR24320:SF148">
    <property type="entry name" value="NAD(P)-BINDING ROSSMANN-FOLD SUPERFAMILY PROTEIN"/>
    <property type="match status" value="1"/>
</dbReference>
<dbReference type="EMBL" id="VISO01000003">
    <property type="protein sequence ID" value="TVZ63549.1"/>
    <property type="molecule type" value="Genomic_DNA"/>
</dbReference>
<dbReference type="InterPro" id="IPR002347">
    <property type="entry name" value="SDR_fam"/>
</dbReference>
<dbReference type="PRINTS" id="PR00081">
    <property type="entry name" value="GDHRDH"/>
</dbReference>
<keyword evidence="2" id="KW-0560">Oxidoreductase</keyword>
<organism evidence="3 4">
    <name type="scientific">Rhizobium mongolense USDA 1844</name>
    <dbReference type="NCBI Taxonomy" id="1079460"/>
    <lineage>
        <taxon>Bacteria</taxon>
        <taxon>Pseudomonadati</taxon>
        <taxon>Pseudomonadota</taxon>
        <taxon>Alphaproteobacteria</taxon>
        <taxon>Hyphomicrobiales</taxon>
        <taxon>Rhizobiaceae</taxon>
        <taxon>Rhizobium/Agrobacterium group</taxon>
        <taxon>Rhizobium</taxon>
    </lineage>
</organism>
<dbReference type="Proteomes" id="UP000319824">
    <property type="component" value="Unassembled WGS sequence"/>
</dbReference>
<dbReference type="Gene3D" id="3.40.50.720">
    <property type="entry name" value="NAD(P)-binding Rossmann-like Domain"/>
    <property type="match status" value="1"/>
</dbReference>
<dbReference type="SUPFAM" id="SSF51735">
    <property type="entry name" value="NAD(P)-binding Rossmann-fold domains"/>
    <property type="match status" value="1"/>
</dbReference>
<comment type="caution">
    <text evidence="3">The sequence shown here is derived from an EMBL/GenBank/DDBJ whole genome shotgun (WGS) entry which is preliminary data.</text>
</comment>
<accession>A0A559SMH1</accession>
<evidence type="ECO:0000313" key="4">
    <source>
        <dbReference type="Proteomes" id="UP000319824"/>
    </source>
</evidence>
<evidence type="ECO:0000256" key="2">
    <source>
        <dbReference type="ARBA" id="ARBA00023002"/>
    </source>
</evidence>
<evidence type="ECO:0000313" key="3">
    <source>
        <dbReference type="EMBL" id="TVZ63549.1"/>
    </source>
</evidence>
<proteinExistence type="inferred from homology"/>
<sequence>MKGIDLHGKTMIVTGGASGIGTETTAALAAAGASVVIAARRPDAAEVVARDLRARTANPNIQVRPLDLSDLRSVTRFLDGWDGPLHTLVNNAGIMAVKALLSNNGFAARTGFDTSASISGADIWRRKSPAVVRHLVGGNLLPRNATGRDLQDFRDRWVASEIQNLFHLCDCPRPPNLGAFLIQYGVTTISTETATCSASFLIPSTSTSRSSSSIAPSLMLETLRNDFAPLSSTTMSVLRNAFLLVARKAA</sequence>
<dbReference type="GO" id="GO:0016491">
    <property type="term" value="F:oxidoreductase activity"/>
    <property type="evidence" value="ECO:0007669"/>
    <property type="project" value="UniProtKB-KW"/>
</dbReference>
<dbReference type="AlphaFoldDB" id="A0A559SMH1"/>
<dbReference type="InterPro" id="IPR036291">
    <property type="entry name" value="NAD(P)-bd_dom_sf"/>
</dbReference>
<name>A0A559SMH1_9HYPH</name>